<dbReference type="InterPro" id="IPR025110">
    <property type="entry name" value="AMP-bd_C"/>
</dbReference>
<dbReference type="InterPro" id="IPR045851">
    <property type="entry name" value="AMP-bd_C_sf"/>
</dbReference>
<feature type="domain" description="AMP-binding enzyme C-terminal" evidence="2">
    <location>
        <begin position="400"/>
        <end position="474"/>
    </location>
</feature>
<dbReference type="InterPro" id="IPR020845">
    <property type="entry name" value="AMP-binding_CS"/>
</dbReference>
<dbReference type="Gene3D" id="3.30.300.30">
    <property type="match status" value="1"/>
</dbReference>
<dbReference type="Pfam" id="PF13193">
    <property type="entry name" value="AMP-binding_C"/>
    <property type="match status" value="1"/>
</dbReference>
<evidence type="ECO:0000313" key="4">
    <source>
        <dbReference type="Proteomes" id="UP000479526"/>
    </source>
</evidence>
<dbReference type="Gene3D" id="3.40.50.12780">
    <property type="entry name" value="N-terminal domain of ligase-like"/>
    <property type="match status" value="1"/>
</dbReference>
<sequence length="486" mass="52724">MLTRLDDLLRFGADDHAAVTYKDETLTYRELRSRVARAAEGLRGLEPGARVAIYAEKRLETVVAIFAVAAAGGVVVPINPLFKPRQVEYVIEDCGAVLLLTTAERARTLTGSVRTSLIEDLGAGTPDRHEATAPAGIAAILYTSGSTGRPKGVVLSHGNLLTGAESVAGYLGHTARDVVLAALPLSFDAGLSQLTTTFLAGAHVVLVNYLLPRDVVRLCARHRVTALTCVPPLWTQLAIQRWPDEATRHLRYFANTGGRLPTTTLARLRETFPQATPFLMYGLTEAFRSTYLDPAEIDRRPGSIGKAIPGAEVLVVRADGSVCDPGEEGEIVHRGPLVSLGYWNDPARTAARFRPFPPGADEIAVWSGDVAYRDDDGFIYFVGRTDDMIKTSGYRLSPTEVEEAAYATGLVAEAVAVGVPDEDLGEAVTLHAVLTAATTTPEELRRAMEHDLPRYMVPRRFLLADALPRSGNGKFDRAELRRRAMR</sequence>
<dbReference type="EMBL" id="WXEW01000001">
    <property type="protein sequence ID" value="NAS20984.1"/>
    <property type="molecule type" value="Genomic_DNA"/>
</dbReference>
<evidence type="ECO:0000313" key="3">
    <source>
        <dbReference type="EMBL" id="NAS20984.1"/>
    </source>
</evidence>
<dbReference type="InterPro" id="IPR042099">
    <property type="entry name" value="ANL_N_sf"/>
</dbReference>
<dbReference type="InterPro" id="IPR050237">
    <property type="entry name" value="ATP-dep_AMP-bd_enzyme"/>
</dbReference>
<dbReference type="RefSeq" id="WP_161478421.1">
    <property type="nucleotide sequence ID" value="NZ_WXEW01000001.1"/>
</dbReference>
<dbReference type="Proteomes" id="UP000479526">
    <property type="component" value="Unassembled WGS sequence"/>
</dbReference>
<accession>A0A7C9JA04</accession>
<feature type="domain" description="AMP-dependent synthetase/ligase" evidence="1">
    <location>
        <begin position="15"/>
        <end position="343"/>
    </location>
</feature>
<dbReference type="GO" id="GO:0016877">
    <property type="term" value="F:ligase activity, forming carbon-sulfur bonds"/>
    <property type="evidence" value="ECO:0007669"/>
    <property type="project" value="UniProtKB-ARBA"/>
</dbReference>
<reference evidence="3 4" key="1">
    <citation type="submission" date="2020-01" db="EMBL/GenBank/DDBJ databases">
        <title>Herbidospora sp. NEAU-GS84 nov., a novel actinomycete isolated from soil.</title>
        <authorList>
            <person name="Han L."/>
        </authorList>
    </citation>
    <scope>NUCLEOTIDE SEQUENCE [LARGE SCALE GENOMIC DNA]</scope>
    <source>
        <strain evidence="3 4">NEAU-GS84</strain>
    </source>
</reference>
<comment type="caution">
    <text evidence="3">The sequence shown here is derived from an EMBL/GenBank/DDBJ whole genome shotgun (WGS) entry which is preliminary data.</text>
</comment>
<evidence type="ECO:0000259" key="2">
    <source>
        <dbReference type="Pfam" id="PF13193"/>
    </source>
</evidence>
<name>A0A7C9JA04_9ACTN</name>
<organism evidence="3 4">
    <name type="scientific">Herbidospora solisilvae</name>
    <dbReference type="NCBI Taxonomy" id="2696284"/>
    <lineage>
        <taxon>Bacteria</taxon>
        <taxon>Bacillati</taxon>
        <taxon>Actinomycetota</taxon>
        <taxon>Actinomycetes</taxon>
        <taxon>Streptosporangiales</taxon>
        <taxon>Streptosporangiaceae</taxon>
        <taxon>Herbidospora</taxon>
    </lineage>
</organism>
<dbReference type="InterPro" id="IPR000873">
    <property type="entry name" value="AMP-dep_synth/lig_dom"/>
</dbReference>
<dbReference type="SUPFAM" id="SSF56801">
    <property type="entry name" value="Acetyl-CoA synthetase-like"/>
    <property type="match status" value="1"/>
</dbReference>
<dbReference type="PANTHER" id="PTHR43767:SF10">
    <property type="entry name" value="SURFACTIN SYNTHASE SUBUNIT 1"/>
    <property type="match status" value="1"/>
</dbReference>
<dbReference type="PANTHER" id="PTHR43767">
    <property type="entry name" value="LONG-CHAIN-FATTY-ACID--COA LIGASE"/>
    <property type="match status" value="1"/>
</dbReference>
<gene>
    <name evidence="3" type="ORF">GT755_04695</name>
</gene>
<dbReference type="PROSITE" id="PS00455">
    <property type="entry name" value="AMP_BINDING"/>
    <property type="match status" value="1"/>
</dbReference>
<proteinExistence type="predicted"/>
<keyword evidence="4" id="KW-1185">Reference proteome</keyword>
<protein>
    <submittedName>
        <fullName evidence="3">AMP-binding protein</fullName>
    </submittedName>
</protein>
<dbReference type="Pfam" id="PF00501">
    <property type="entry name" value="AMP-binding"/>
    <property type="match status" value="1"/>
</dbReference>
<dbReference type="AlphaFoldDB" id="A0A7C9JA04"/>
<evidence type="ECO:0000259" key="1">
    <source>
        <dbReference type="Pfam" id="PF00501"/>
    </source>
</evidence>